<feature type="transmembrane region" description="Helical" evidence="1">
    <location>
        <begin position="6"/>
        <end position="25"/>
    </location>
</feature>
<reference evidence="2 3" key="1">
    <citation type="submission" date="2024-10" db="EMBL/GenBank/DDBJ databases">
        <title>The Natural Products Discovery Center: Release of the First 8490 Sequenced Strains for Exploring Actinobacteria Biosynthetic Diversity.</title>
        <authorList>
            <person name="Kalkreuter E."/>
            <person name="Kautsar S.A."/>
            <person name="Yang D."/>
            <person name="Bader C.D."/>
            <person name="Teijaro C.N."/>
            <person name="Fluegel L."/>
            <person name="Davis C.M."/>
            <person name="Simpson J.R."/>
            <person name="Lauterbach L."/>
            <person name="Steele A.D."/>
            <person name="Gui C."/>
            <person name="Meng S."/>
            <person name="Li G."/>
            <person name="Viehrig K."/>
            <person name="Ye F."/>
            <person name="Su P."/>
            <person name="Kiefer A.F."/>
            <person name="Nichols A."/>
            <person name="Cepeda A.J."/>
            <person name="Yan W."/>
            <person name="Fan B."/>
            <person name="Jiang Y."/>
            <person name="Adhikari A."/>
            <person name="Zheng C.-J."/>
            <person name="Schuster L."/>
            <person name="Cowan T.M."/>
            <person name="Smanski M.J."/>
            <person name="Chevrette M.G."/>
            <person name="De Carvalho L.P.S."/>
            <person name="Shen B."/>
        </authorList>
    </citation>
    <scope>NUCLEOTIDE SEQUENCE [LARGE SCALE GENOMIC DNA]</scope>
    <source>
        <strain evidence="2 3">NPDC053399</strain>
    </source>
</reference>
<dbReference type="RefSeq" id="WP_399647503.1">
    <property type="nucleotide sequence ID" value="NZ_JBITYG010000003.1"/>
</dbReference>
<evidence type="ECO:0000313" key="3">
    <source>
        <dbReference type="Proteomes" id="UP001614394"/>
    </source>
</evidence>
<keyword evidence="3" id="KW-1185">Reference proteome</keyword>
<protein>
    <recommendedName>
        <fullName evidence="4">Lipoprotein</fullName>
    </recommendedName>
</protein>
<dbReference type="Proteomes" id="UP001614394">
    <property type="component" value="Unassembled WGS sequence"/>
</dbReference>
<evidence type="ECO:0000256" key="1">
    <source>
        <dbReference type="SAM" id="Phobius"/>
    </source>
</evidence>
<proteinExistence type="predicted"/>
<keyword evidence="1" id="KW-1133">Transmembrane helix</keyword>
<sequence length="283" mass="31304">MSEHWTPAVVTVLVVLLIVVTAIARSRWFPRHPVSRPRRLRRDAKAGLQLLYLLPLLALSACTSANRAPDPEEVRKLAGGSQAVHVRQQEEQNFRDVVRSYADHTSLTLALVTVRDVCRTGKAKELLDSGGDDTYKVACSLSVTAYFGADPAHVGDVLDSILTARNASGSRIPFGYDDFRTHLVAYYRGHGPNPLGPNMPETTFLSDQSQTLAWDPVHDHDPRSLIAEPERCAPNDPPMTRCLREPSSGTVAAVRHRYGMVFRLELGAGDYYKVFKSGQVETK</sequence>
<dbReference type="EMBL" id="JBITYG010000003">
    <property type="protein sequence ID" value="MFI9101240.1"/>
    <property type="molecule type" value="Genomic_DNA"/>
</dbReference>
<gene>
    <name evidence="2" type="ORF">ACIGXA_12015</name>
</gene>
<accession>A0ABW8C488</accession>
<comment type="caution">
    <text evidence="2">The sequence shown here is derived from an EMBL/GenBank/DDBJ whole genome shotgun (WGS) entry which is preliminary data.</text>
</comment>
<evidence type="ECO:0000313" key="2">
    <source>
        <dbReference type="EMBL" id="MFI9101240.1"/>
    </source>
</evidence>
<keyword evidence="1" id="KW-0812">Transmembrane</keyword>
<evidence type="ECO:0008006" key="4">
    <source>
        <dbReference type="Google" id="ProtNLM"/>
    </source>
</evidence>
<organism evidence="2 3">
    <name type="scientific">Streptomyces fildesensis</name>
    <dbReference type="NCBI Taxonomy" id="375757"/>
    <lineage>
        <taxon>Bacteria</taxon>
        <taxon>Bacillati</taxon>
        <taxon>Actinomycetota</taxon>
        <taxon>Actinomycetes</taxon>
        <taxon>Kitasatosporales</taxon>
        <taxon>Streptomycetaceae</taxon>
        <taxon>Streptomyces</taxon>
    </lineage>
</organism>
<name>A0ABW8C488_9ACTN</name>
<keyword evidence="1" id="KW-0472">Membrane</keyword>